<name>A0A2T1KE79_9GAMM</name>
<protein>
    <recommendedName>
        <fullName evidence="3">Lipase modulator</fullName>
    </recommendedName>
</protein>
<dbReference type="EMBL" id="PXNN01000011">
    <property type="protein sequence ID" value="PSF08360.1"/>
    <property type="molecule type" value="Genomic_DNA"/>
</dbReference>
<evidence type="ECO:0000313" key="2">
    <source>
        <dbReference type="Proteomes" id="UP000238385"/>
    </source>
</evidence>
<evidence type="ECO:0008006" key="3">
    <source>
        <dbReference type="Google" id="ProtNLM"/>
    </source>
</evidence>
<sequence length="342" mass="38196">MKTKTLFASIAIALTIGAGGGYLALSQALGGAPGLAVPQEPDPSMTAAILSEPANQDPSQLILKLAVHYLEHYGETIAEPVTQARLYNERRALLDSYPSSGYELFEDAVTTAFPNLASQILTLIANLDRYHDWLDDHEFRLQGLPALERRAEIWQQREAIFGTVASEIWAEEENVVEEQSEVFQQELARLEEAEELQLTELAYQLKTTADDLYGNRLTRQFVGSGALGHALFSMSSVQSQLAGLPPEARQQAINSLRQQLGYSKHAIEQLAEQDQAREQKWQNGRAYTTERDALRQRLSGEALDAALSSLREEHFGMAAPTIAREEKEGFYRFERPRQYGVN</sequence>
<organism evidence="1 2">
    <name type="scientific">Marinobacter halophilus</name>
    <dbReference type="NCBI Taxonomy" id="1323740"/>
    <lineage>
        <taxon>Bacteria</taxon>
        <taxon>Pseudomonadati</taxon>
        <taxon>Pseudomonadota</taxon>
        <taxon>Gammaproteobacteria</taxon>
        <taxon>Pseudomonadales</taxon>
        <taxon>Marinobacteraceae</taxon>
        <taxon>Marinobacter</taxon>
    </lineage>
</organism>
<dbReference type="AlphaFoldDB" id="A0A2T1KE79"/>
<dbReference type="OrthoDB" id="318927at2"/>
<dbReference type="Proteomes" id="UP000238385">
    <property type="component" value="Unassembled WGS sequence"/>
</dbReference>
<proteinExistence type="predicted"/>
<reference evidence="1 2" key="1">
    <citation type="submission" date="2018-03" db="EMBL/GenBank/DDBJ databases">
        <title>Marinobacter brunus sp. nov., a marine bacterium of Gamma-proteobacteria isolated from the surface seawater of the South China Sea.</title>
        <authorList>
            <person name="Cheng H."/>
            <person name="Wu Y.-H."/>
            <person name="Xamxidin M."/>
            <person name="Xu X.-W."/>
        </authorList>
    </citation>
    <scope>NUCLEOTIDE SEQUENCE [LARGE SCALE GENOMIC DNA]</scope>
    <source>
        <strain evidence="1 2">JCM 30472</strain>
    </source>
</reference>
<gene>
    <name evidence="1" type="ORF">C7H08_06615</name>
</gene>
<accession>A0A2T1KE79</accession>
<dbReference type="RefSeq" id="WP_106670962.1">
    <property type="nucleotide sequence ID" value="NZ_BMFE01000001.1"/>
</dbReference>
<keyword evidence="2" id="KW-1185">Reference proteome</keyword>
<evidence type="ECO:0000313" key="1">
    <source>
        <dbReference type="EMBL" id="PSF08360.1"/>
    </source>
</evidence>
<comment type="caution">
    <text evidence="1">The sequence shown here is derived from an EMBL/GenBank/DDBJ whole genome shotgun (WGS) entry which is preliminary data.</text>
</comment>